<dbReference type="Gene3D" id="3.40.50.2000">
    <property type="entry name" value="Glycogen Phosphorylase B"/>
    <property type="match status" value="1"/>
</dbReference>
<evidence type="ECO:0000256" key="4">
    <source>
        <dbReference type="ARBA" id="ARBA00047475"/>
    </source>
</evidence>
<evidence type="ECO:0000256" key="1">
    <source>
        <dbReference type="ARBA" id="ARBA00009995"/>
    </source>
</evidence>
<dbReference type="OrthoDB" id="5835829at2759"/>
<name>A0A4U5LRQ1_STECR</name>
<evidence type="ECO:0000256" key="6">
    <source>
        <dbReference type="RuleBase" id="RU362059"/>
    </source>
</evidence>
<reference evidence="7 8" key="1">
    <citation type="journal article" date="2015" name="Genome Biol.">
        <title>Comparative genomics of Steinernema reveals deeply conserved gene regulatory networks.</title>
        <authorList>
            <person name="Dillman A.R."/>
            <person name="Macchietto M."/>
            <person name="Porter C.F."/>
            <person name="Rogers A."/>
            <person name="Williams B."/>
            <person name="Antoshechkin I."/>
            <person name="Lee M.M."/>
            <person name="Goodwin Z."/>
            <person name="Lu X."/>
            <person name="Lewis E.E."/>
            <person name="Goodrich-Blair H."/>
            <person name="Stock S.P."/>
            <person name="Adams B.J."/>
            <person name="Sternberg P.W."/>
            <person name="Mortazavi A."/>
        </authorList>
    </citation>
    <scope>NUCLEOTIDE SEQUENCE [LARGE SCALE GENOMIC DNA]</scope>
    <source>
        <strain evidence="7 8">ALL</strain>
    </source>
</reference>
<gene>
    <name evidence="7" type="ORF">L596_030096</name>
</gene>
<dbReference type="PANTHER" id="PTHR48043:SF62">
    <property type="entry name" value="GLUCURONOSYLTRANSFERASE"/>
    <property type="match status" value="1"/>
</dbReference>
<dbReference type="Proteomes" id="UP000298663">
    <property type="component" value="Unassembled WGS sequence"/>
</dbReference>
<dbReference type="EMBL" id="AZBU02000013">
    <property type="protein sequence ID" value="TKR58683.1"/>
    <property type="molecule type" value="Genomic_DNA"/>
</dbReference>
<dbReference type="STRING" id="34508.A0A4U5LRQ1"/>
<comment type="caution">
    <text evidence="7">The sequence shown here is derived from an EMBL/GenBank/DDBJ whole genome shotgun (WGS) entry which is preliminary data.</text>
</comment>
<comment type="catalytic activity">
    <reaction evidence="4 6">
        <text>glucuronate acceptor + UDP-alpha-D-glucuronate = acceptor beta-D-glucuronoside + UDP + H(+)</text>
        <dbReference type="Rhea" id="RHEA:21032"/>
        <dbReference type="ChEBI" id="CHEBI:15378"/>
        <dbReference type="ChEBI" id="CHEBI:58052"/>
        <dbReference type="ChEBI" id="CHEBI:58223"/>
        <dbReference type="ChEBI" id="CHEBI:132367"/>
        <dbReference type="ChEBI" id="CHEBI:132368"/>
        <dbReference type="EC" id="2.4.1.17"/>
    </reaction>
</comment>
<evidence type="ECO:0000313" key="7">
    <source>
        <dbReference type="EMBL" id="TKR58683.1"/>
    </source>
</evidence>
<evidence type="ECO:0000256" key="2">
    <source>
        <dbReference type="ARBA" id="ARBA00022676"/>
    </source>
</evidence>
<evidence type="ECO:0000256" key="3">
    <source>
        <dbReference type="ARBA" id="ARBA00022679"/>
    </source>
</evidence>
<protein>
    <recommendedName>
        <fullName evidence="6">UDP-glucuronosyltransferase</fullName>
        <ecNumber evidence="6">2.4.1.17</ecNumber>
    </recommendedName>
</protein>
<dbReference type="AlphaFoldDB" id="A0A4U5LRQ1"/>
<dbReference type="InterPro" id="IPR002213">
    <property type="entry name" value="UDP_glucos_trans"/>
</dbReference>
<dbReference type="EC" id="2.4.1.17" evidence="6"/>
<dbReference type="InterPro" id="IPR035595">
    <property type="entry name" value="UDP_glycos_trans_CS"/>
</dbReference>
<comment type="subcellular location">
    <subcellularLocation>
        <location evidence="6">Membrane</location>
        <topology evidence="6">Single-pass membrane protein</topology>
    </subcellularLocation>
</comment>
<dbReference type="GO" id="GO:0016020">
    <property type="term" value="C:membrane"/>
    <property type="evidence" value="ECO:0007669"/>
    <property type="project" value="UniProtKB-SubCell"/>
</dbReference>
<keyword evidence="3 5" id="KW-0808">Transferase</keyword>
<evidence type="ECO:0000313" key="8">
    <source>
        <dbReference type="Proteomes" id="UP000298663"/>
    </source>
</evidence>
<dbReference type="PROSITE" id="PS00375">
    <property type="entry name" value="UDPGT"/>
    <property type="match status" value="1"/>
</dbReference>
<proteinExistence type="inferred from homology"/>
<evidence type="ECO:0000256" key="5">
    <source>
        <dbReference type="RuleBase" id="RU003718"/>
    </source>
</evidence>
<dbReference type="SUPFAM" id="SSF53756">
    <property type="entry name" value="UDP-Glycosyltransferase/glycogen phosphorylase"/>
    <property type="match status" value="1"/>
</dbReference>
<dbReference type="PANTHER" id="PTHR48043">
    <property type="entry name" value="EG:EG0003.4 PROTEIN-RELATED"/>
    <property type="match status" value="1"/>
</dbReference>
<comment type="similarity">
    <text evidence="1 5">Belongs to the UDP-glycosyltransferase family.</text>
</comment>
<dbReference type="Pfam" id="PF00201">
    <property type="entry name" value="UDPGT"/>
    <property type="match status" value="1"/>
</dbReference>
<reference evidence="7 8" key="2">
    <citation type="journal article" date="2019" name="G3 (Bethesda)">
        <title>Hybrid Assembly of the Genome of the Entomopathogenic Nematode Steinernema carpocapsae Identifies the X-Chromosome.</title>
        <authorList>
            <person name="Serra L."/>
            <person name="Macchietto M."/>
            <person name="Macias-Munoz A."/>
            <person name="McGill C.J."/>
            <person name="Rodriguez I.M."/>
            <person name="Rodriguez B."/>
            <person name="Murad R."/>
            <person name="Mortazavi A."/>
        </authorList>
    </citation>
    <scope>NUCLEOTIDE SEQUENCE [LARGE SCALE GENOMIC DNA]</scope>
    <source>
        <strain evidence="7 8">ALL</strain>
    </source>
</reference>
<sequence length="146" mass="16713">MEKLTDYRVVFTFNGKTIPQNLPPHIKVVSWCPQQELLSHSKTVLFISHGGAKSLKEAICTATPVIYMPLFAEQSTNAVSALHLGFAQVVDKRHLSKNRLTDIVLEILQNPKFRNRAQKVSEMYKDRIMEASEEGAFWVERTQVWN</sequence>
<keyword evidence="8" id="KW-1185">Reference proteome</keyword>
<accession>A0A4U5LRQ1</accession>
<keyword evidence="2 5" id="KW-0328">Glycosyltransferase</keyword>
<dbReference type="InterPro" id="IPR050271">
    <property type="entry name" value="UDP-glycosyltransferase"/>
</dbReference>
<organism evidence="7 8">
    <name type="scientific">Steinernema carpocapsae</name>
    <name type="common">Entomopathogenic nematode</name>
    <dbReference type="NCBI Taxonomy" id="34508"/>
    <lineage>
        <taxon>Eukaryota</taxon>
        <taxon>Metazoa</taxon>
        <taxon>Ecdysozoa</taxon>
        <taxon>Nematoda</taxon>
        <taxon>Chromadorea</taxon>
        <taxon>Rhabditida</taxon>
        <taxon>Tylenchina</taxon>
        <taxon>Panagrolaimomorpha</taxon>
        <taxon>Strongyloidoidea</taxon>
        <taxon>Steinernematidae</taxon>
        <taxon>Steinernema</taxon>
    </lineage>
</organism>
<dbReference type="GO" id="GO:0015020">
    <property type="term" value="F:glucuronosyltransferase activity"/>
    <property type="evidence" value="ECO:0007669"/>
    <property type="project" value="UniProtKB-EC"/>
</dbReference>